<evidence type="ECO:0000313" key="2">
    <source>
        <dbReference type="Proteomes" id="UP001523528"/>
    </source>
</evidence>
<keyword evidence="2" id="KW-1185">Reference proteome</keyword>
<dbReference type="RefSeq" id="WP_253543831.1">
    <property type="nucleotide sequence ID" value="NZ_JAMYZY010000015.1"/>
</dbReference>
<sequence>MTDPRVEAAARELCIQDGHNPDGDDSYIQSGMGANWRAFKDNARTALAVADEAAWRHVSITPRSTEWVNIVSKQGGEVNYAVAQWDYSKYCWWNPELELMYSPAYFTHWVPLPAPPNAEASPAPETITIP</sequence>
<dbReference type="Proteomes" id="UP001523528">
    <property type="component" value="Unassembled WGS sequence"/>
</dbReference>
<organism evidence="1 2">
    <name type="scientific">Acetobacter lambici</name>
    <dbReference type="NCBI Taxonomy" id="1332824"/>
    <lineage>
        <taxon>Bacteria</taxon>
        <taxon>Pseudomonadati</taxon>
        <taxon>Pseudomonadota</taxon>
        <taxon>Alphaproteobacteria</taxon>
        <taxon>Acetobacterales</taxon>
        <taxon>Acetobacteraceae</taxon>
        <taxon>Acetobacter</taxon>
    </lineage>
</organism>
<dbReference type="EMBL" id="JAMYZZ010000009">
    <property type="protein sequence ID" value="MCP1258352.1"/>
    <property type="molecule type" value="Genomic_DNA"/>
</dbReference>
<protein>
    <recommendedName>
        <fullName evidence="3">DUF551 domain-containing protein</fullName>
    </recommendedName>
</protein>
<evidence type="ECO:0000313" key="1">
    <source>
        <dbReference type="EMBL" id="MCP1258352.1"/>
    </source>
</evidence>
<gene>
    <name evidence="1" type="ORF">NKW50_07080</name>
</gene>
<evidence type="ECO:0008006" key="3">
    <source>
        <dbReference type="Google" id="ProtNLM"/>
    </source>
</evidence>
<comment type="caution">
    <text evidence="1">The sequence shown here is derived from an EMBL/GenBank/DDBJ whole genome shotgun (WGS) entry which is preliminary data.</text>
</comment>
<name>A0ABT1EZI4_9PROT</name>
<reference evidence="1 2" key="1">
    <citation type="submission" date="2022-06" db="EMBL/GenBank/DDBJ databases">
        <title>Acetobacer genomes from food samples.</title>
        <authorList>
            <person name="Sombolestani A."/>
        </authorList>
    </citation>
    <scope>NUCLEOTIDE SEQUENCE [LARGE SCALE GENOMIC DNA]</scope>
    <source>
        <strain evidence="1 2">R-83285</strain>
    </source>
</reference>
<proteinExistence type="predicted"/>
<accession>A0ABT1EZI4</accession>